<feature type="transmembrane region" description="Helical" evidence="1">
    <location>
        <begin position="21"/>
        <end position="42"/>
    </location>
</feature>
<dbReference type="InterPro" id="IPR052534">
    <property type="entry name" value="Extracell_DNA_Util/SecSys_Comp"/>
</dbReference>
<dbReference type="EMBL" id="FMJE01000003">
    <property type="protein sequence ID" value="SCM80607.1"/>
    <property type="molecule type" value="Genomic_DNA"/>
</dbReference>
<proteinExistence type="predicted"/>
<keyword evidence="1" id="KW-0472">Membrane</keyword>
<reference evidence="2" key="1">
    <citation type="submission" date="2016-08" db="EMBL/GenBank/DDBJ databases">
        <authorList>
            <person name="Seilhamer J.J."/>
        </authorList>
    </citation>
    <scope>NUCLEOTIDE SEQUENCE</scope>
    <source>
        <strain evidence="2">86</strain>
    </source>
</reference>
<accession>A0A212LSY3</accession>
<organism evidence="2">
    <name type="scientific">uncultured Sporomusa sp</name>
    <dbReference type="NCBI Taxonomy" id="307249"/>
    <lineage>
        <taxon>Bacteria</taxon>
        <taxon>Bacillati</taxon>
        <taxon>Bacillota</taxon>
        <taxon>Negativicutes</taxon>
        <taxon>Selenomonadales</taxon>
        <taxon>Sporomusaceae</taxon>
        <taxon>Sporomusa</taxon>
        <taxon>environmental samples</taxon>
    </lineage>
</organism>
<keyword evidence="1" id="KW-1133">Transmembrane helix</keyword>
<keyword evidence="1" id="KW-0812">Transmembrane</keyword>
<dbReference type="AlphaFoldDB" id="A0A212LSY3"/>
<evidence type="ECO:0000313" key="2">
    <source>
        <dbReference type="EMBL" id="SCM80607.1"/>
    </source>
</evidence>
<gene>
    <name evidence="2" type="primary">pilN</name>
    <name evidence="2" type="ORF">KL86SPO_30785</name>
</gene>
<dbReference type="InterPro" id="IPR007813">
    <property type="entry name" value="PilN"/>
</dbReference>
<sequence length="176" mass="19898">MLTINLLPPARRRSKWPLQKLALVTGGVFTTLVLGIIIFNTYKIWALEQQVAALSQQYELLRPTQEKMQLAIDKQRLINEKHAVLLNITAEQTSWNAIVVHFGVITPPQIWLSELSAGEQQVLLVKGNAATYPDLANFITQLEQDELLGEPVLLKAEQEAEYLYTTFEMTVKIKGI</sequence>
<dbReference type="Pfam" id="PF05137">
    <property type="entry name" value="PilN"/>
    <property type="match status" value="1"/>
</dbReference>
<evidence type="ECO:0000256" key="1">
    <source>
        <dbReference type="SAM" id="Phobius"/>
    </source>
</evidence>
<name>A0A212LSY3_9FIRM</name>
<dbReference type="RefSeq" id="WP_288183916.1">
    <property type="nucleotide sequence ID" value="NZ_LT608335.1"/>
</dbReference>
<dbReference type="PANTHER" id="PTHR40278">
    <property type="entry name" value="DNA UTILIZATION PROTEIN HOFN"/>
    <property type="match status" value="1"/>
</dbReference>
<protein>
    <submittedName>
        <fullName evidence="2">Tfp pilus assembly protein PilN</fullName>
    </submittedName>
</protein>
<dbReference type="PANTHER" id="PTHR40278:SF1">
    <property type="entry name" value="DNA UTILIZATION PROTEIN HOFN"/>
    <property type="match status" value="1"/>
</dbReference>